<name>A0AAN5D5I7_9BILA</name>
<comment type="caution">
    <text evidence="1">The sequence shown here is derived from an EMBL/GenBank/DDBJ whole genome shotgun (WGS) entry which is preliminary data.</text>
</comment>
<evidence type="ECO:0000313" key="1">
    <source>
        <dbReference type="EMBL" id="GMR56019.1"/>
    </source>
</evidence>
<dbReference type="AlphaFoldDB" id="A0AAN5D5I7"/>
<organism evidence="1 2">
    <name type="scientific">Pristionchus mayeri</name>
    <dbReference type="NCBI Taxonomy" id="1317129"/>
    <lineage>
        <taxon>Eukaryota</taxon>
        <taxon>Metazoa</taxon>
        <taxon>Ecdysozoa</taxon>
        <taxon>Nematoda</taxon>
        <taxon>Chromadorea</taxon>
        <taxon>Rhabditida</taxon>
        <taxon>Rhabditina</taxon>
        <taxon>Diplogasteromorpha</taxon>
        <taxon>Diplogasteroidea</taxon>
        <taxon>Neodiplogasteridae</taxon>
        <taxon>Pristionchus</taxon>
    </lineage>
</organism>
<evidence type="ECO:0000313" key="2">
    <source>
        <dbReference type="Proteomes" id="UP001328107"/>
    </source>
</evidence>
<protein>
    <submittedName>
        <fullName evidence="1">Uncharacterized protein</fullName>
    </submittedName>
</protein>
<proteinExistence type="predicted"/>
<keyword evidence="2" id="KW-1185">Reference proteome</keyword>
<accession>A0AAN5D5I7</accession>
<dbReference type="Proteomes" id="UP001328107">
    <property type="component" value="Unassembled WGS sequence"/>
</dbReference>
<reference evidence="2" key="1">
    <citation type="submission" date="2022-10" db="EMBL/GenBank/DDBJ databases">
        <title>Genome assembly of Pristionchus species.</title>
        <authorList>
            <person name="Yoshida K."/>
            <person name="Sommer R.J."/>
        </authorList>
    </citation>
    <scope>NUCLEOTIDE SEQUENCE [LARGE SCALE GENOMIC DNA]</scope>
    <source>
        <strain evidence="2">RS5460</strain>
    </source>
</reference>
<sequence length="279" mass="31682">IFPALSLLIVFRWICHDRSIFRPIVNAASICLFVAHSQSINKGTPINAILQAMELLKLVVLLEVIALVDSHQTVFIVMDVNLTMSGELLQQKYADLPAWPELKSASSAPYPNIIPINNLTLEVASFTLDAPDVDHHTRHGIMTEYKSRFYYTIQRMQEGICQFNPFRLPTTELRTANGRDVYAALHTTDAFKKYFANHLTLDGYLPDFDHQPKVLLAQLTRQSPSLLTTRSIKLTPAYIQYRPSLSMYICDGKGTVRAACKRWTNVGEQICGQKPWWDL</sequence>
<feature type="non-terminal residue" evidence="1">
    <location>
        <position position="1"/>
    </location>
</feature>
<gene>
    <name evidence="1" type="ORF">PMAYCL1PPCAC_26214</name>
</gene>
<dbReference type="EMBL" id="BTRK01000005">
    <property type="protein sequence ID" value="GMR56019.1"/>
    <property type="molecule type" value="Genomic_DNA"/>
</dbReference>